<organism evidence="2 3">
    <name type="scientific">Methylorubrum rhodinum</name>
    <dbReference type="NCBI Taxonomy" id="29428"/>
    <lineage>
        <taxon>Bacteria</taxon>
        <taxon>Pseudomonadati</taxon>
        <taxon>Pseudomonadota</taxon>
        <taxon>Alphaproteobacteria</taxon>
        <taxon>Hyphomicrobiales</taxon>
        <taxon>Methylobacteriaceae</taxon>
        <taxon>Methylorubrum</taxon>
    </lineage>
</organism>
<dbReference type="RefSeq" id="WP_183566406.1">
    <property type="nucleotide sequence ID" value="NZ_JACHOP010000003.1"/>
</dbReference>
<evidence type="ECO:0000256" key="1">
    <source>
        <dbReference type="SAM" id="MobiDB-lite"/>
    </source>
</evidence>
<comment type="caution">
    <text evidence="2">The sequence shown here is derived from an EMBL/GenBank/DDBJ whole genome shotgun (WGS) entry which is preliminary data.</text>
</comment>
<reference evidence="2 3" key="1">
    <citation type="submission" date="2020-08" db="EMBL/GenBank/DDBJ databases">
        <title>Genomic Encyclopedia of Type Strains, Phase IV (KMG-IV): sequencing the most valuable type-strain genomes for metagenomic binning, comparative biology and taxonomic classification.</title>
        <authorList>
            <person name="Goeker M."/>
        </authorList>
    </citation>
    <scope>NUCLEOTIDE SEQUENCE [LARGE SCALE GENOMIC DNA]</scope>
    <source>
        <strain evidence="2 3">DSM 2163</strain>
    </source>
</reference>
<feature type="region of interest" description="Disordered" evidence="1">
    <location>
        <begin position="152"/>
        <end position="180"/>
    </location>
</feature>
<dbReference type="AlphaFoldDB" id="A0A840ZFJ4"/>
<evidence type="ECO:0000313" key="2">
    <source>
        <dbReference type="EMBL" id="MBB5756519.1"/>
    </source>
</evidence>
<dbReference type="Proteomes" id="UP000583454">
    <property type="component" value="Unassembled WGS sequence"/>
</dbReference>
<gene>
    <name evidence="2" type="ORF">HNR00_001217</name>
</gene>
<feature type="compositionally biased region" description="Basic and acidic residues" evidence="1">
    <location>
        <begin position="153"/>
        <end position="176"/>
    </location>
</feature>
<dbReference type="EMBL" id="JACHOP010000003">
    <property type="protein sequence ID" value="MBB5756519.1"/>
    <property type="molecule type" value="Genomic_DNA"/>
</dbReference>
<protein>
    <submittedName>
        <fullName evidence="2">Uncharacterized protein</fullName>
    </submittedName>
</protein>
<keyword evidence="3" id="KW-1185">Reference proteome</keyword>
<accession>A0A840ZFJ4</accession>
<sequence>MLNNTMPEPASVDEALGALPVFQSAENLDKTKPTPVIELGIEEEIKAACEECAAYNNGEGFFGNQWADRVLGLMLPSYKLLTLVGNDPELLDIAIKRSEVETTAATRKNPALVILKIAARPTDTAERKLCSGWAKILNEALTSKIPVEQFVEWTKEPKEPGSKETNKRDGQKKEVKPNQLTLRLSGTEKRVEEIFPLPVAMYPTLVAALTTSGPQSERVLRLGQSFLRLAKDLEKAEVLAATEAAHV</sequence>
<name>A0A840ZFJ4_9HYPH</name>
<evidence type="ECO:0000313" key="3">
    <source>
        <dbReference type="Proteomes" id="UP000583454"/>
    </source>
</evidence>
<proteinExistence type="predicted"/>